<dbReference type="OrthoDB" id="19039at2759"/>
<evidence type="ECO:0000256" key="11">
    <source>
        <dbReference type="ARBA" id="ARBA00048899"/>
    </source>
</evidence>
<dbReference type="EMBL" id="ML976621">
    <property type="protein sequence ID" value="KAF1839949.1"/>
    <property type="molecule type" value="Genomic_DNA"/>
</dbReference>
<dbReference type="AlphaFoldDB" id="A0A9P4G741"/>
<evidence type="ECO:0000313" key="14">
    <source>
        <dbReference type="Proteomes" id="UP000800039"/>
    </source>
</evidence>
<protein>
    <recommendedName>
        <fullName evidence="12">Mannosyltransferase</fullName>
        <ecNumber evidence="12">2.4.1.-</ecNumber>
    </recommendedName>
</protein>
<evidence type="ECO:0000256" key="9">
    <source>
        <dbReference type="ARBA" id="ARBA00023136"/>
    </source>
</evidence>
<feature type="transmembrane region" description="Helical" evidence="12">
    <location>
        <begin position="217"/>
        <end position="239"/>
    </location>
</feature>
<organism evidence="13 14">
    <name type="scientific">Cucurbitaria berberidis CBS 394.84</name>
    <dbReference type="NCBI Taxonomy" id="1168544"/>
    <lineage>
        <taxon>Eukaryota</taxon>
        <taxon>Fungi</taxon>
        <taxon>Dikarya</taxon>
        <taxon>Ascomycota</taxon>
        <taxon>Pezizomycotina</taxon>
        <taxon>Dothideomycetes</taxon>
        <taxon>Pleosporomycetidae</taxon>
        <taxon>Pleosporales</taxon>
        <taxon>Pleosporineae</taxon>
        <taxon>Cucurbitariaceae</taxon>
        <taxon>Cucurbitaria</taxon>
    </lineage>
</organism>
<accession>A0A9P4G741</accession>
<feature type="transmembrane region" description="Helical" evidence="12">
    <location>
        <begin position="359"/>
        <end position="383"/>
    </location>
</feature>
<feature type="transmembrane region" description="Helical" evidence="12">
    <location>
        <begin position="126"/>
        <end position="143"/>
    </location>
</feature>
<feature type="transmembrane region" description="Helical" evidence="12">
    <location>
        <begin position="309"/>
        <end position="326"/>
    </location>
</feature>
<dbReference type="PANTHER" id="PTHR22760:SF1">
    <property type="entry name" value="DOL-P-MAN:MAN(7)GLCNAC(2)-PP-DOL ALPHA-1,6-MANNOSYLTRANSFERASE"/>
    <property type="match status" value="1"/>
</dbReference>
<dbReference type="GO" id="GO:0005789">
    <property type="term" value="C:endoplasmic reticulum membrane"/>
    <property type="evidence" value="ECO:0007669"/>
    <property type="project" value="UniProtKB-SubCell"/>
</dbReference>
<gene>
    <name evidence="13" type="ORF">K460DRAFT_349473</name>
</gene>
<proteinExistence type="inferred from homology"/>
<comment type="pathway">
    <text evidence="2">Protein modification; protein glycosylation.</text>
</comment>
<evidence type="ECO:0000256" key="2">
    <source>
        <dbReference type="ARBA" id="ARBA00004922"/>
    </source>
</evidence>
<keyword evidence="4 12" id="KW-0328">Glycosyltransferase</keyword>
<keyword evidence="7 12" id="KW-0256">Endoplasmic reticulum</keyword>
<dbReference type="Proteomes" id="UP000800039">
    <property type="component" value="Unassembled WGS sequence"/>
</dbReference>
<feature type="transmembrane region" description="Helical" evidence="12">
    <location>
        <begin position="96"/>
        <end position="114"/>
    </location>
</feature>
<comment type="subcellular location">
    <subcellularLocation>
        <location evidence="1 12">Endoplasmic reticulum membrane</location>
        <topology evidence="1 12">Multi-pass membrane protein</topology>
    </subcellularLocation>
</comment>
<evidence type="ECO:0000256" key="8">
    <source>
        <dbReference type="ARBA" id="ARBA00022989"/>
    </source>
</evidence>
<keyword evidence="8 12" id="KW-1133">Transmembrane helix</keyword>
<dbReference type="EC" id="2.4.1.-" evidence="12"/>
<dbReference type="PANTHER" id="PTHR22760">
    <property type="entry name" value="GLYCOSYLTRANSFERASE"/>
    <property type="match status" value="1"/>
</dbReference>
<sequence>MPLPAWPFYLLIPTFILLHLFVSPYTKVEESFNLQAIHDILIHGIPTENADQFLTSNYDHVSFPGSVPRTFAGALLLSGLSRPWVALLNSTTQLQLLVRGVLGLLNAFALIAFGRSVQRAFGTSAGIWYAMFQASQFHVVYYASRTLPNMFALVFSNLALRSLLNAYALPWNRQGVSRGYRLSLYLLTIAGIVFRSELAILVGTITLYLFVTQRISITGVIIPAGLGGLIIGLLCTVPLDSFFWQSFPLWPEWTGFYYNTIQGRSADWGISPWHYYFANALPRLLLNPTTYLFCIPVAVLNAATRRRSLDLLIPLLSFIGFYSLLPHKEWRFIIYVVPGLTAIAAVGASWIWTRRGKSLIYSALSLVLAASVLVSFSVSTAILGMSSLNYPGGEALNVLHNGIRHPPKQHFDVYFDNLACQTGVTRFLESHSRPQTIFDVLEAKNTIGNRTWAYDKTEDPTTLHDPMFWAKFDYVLAERPEKVIGSWAVVHVVYGFGGVRLLKPGEESGSPMEPLYNNNGKVAVDEGWAWKVANVWRGLEELLRDSVLRGNWAEIRMEPRIRILQNQMK</sequence>
<comment type="function">
    <text evidence="10">Mannosyltransferase that operates in the biosynthetic pathway of dolichol-linked oligosaccharides, the glycan precursors employed in protein asparagine (N)-glycosylation. The assembly of dolichol-linked oligosaccharides begins on the cytosolic side of the endoplasmic reticulum membrane and finishes in its lumen. The sequential addition of sugars to dolichol pyrophosphate produces dolichol-linked oligosaccharides containing fourteen sugars, including two GlcNAcs, nine mannoses and three glucoses. Once assembled, the oligosaccharide is transferred from the lipid to nascent proteins by oligosaccharyltransferases. In the lumen of the endoplasmic reticulum, adds the eighth mannose residue in an alpha-1,6 linkage onto Man(7)GlcNAc(2)-PP-dolichol to produce Man(8)GlcNAc(2)-PP-dolichol.</text>
</comment>
<evidence type="ECO:0000256" key="5">
    <source>
        <dbReference type="ARBA" id="ARBA00022679"/>
    </source>
</evidence>
<evidence type="ECO:0000256" key="1">
    <source>
        <dbReference type="ARBA" id="ARBA00004477"/>
    </source>
</evidence>
<evidence type="ECO:0000256" key="10">
    <source>
        <dbReference type="ARBA" id="ARBA00044721"/>
    </source>
</evidence>
<dbReference type="RefSeq" id="XP_040782512.1">
    <property type="nucleotide sequence ID" value="XM_040931428.1"/>
</dbReference>
<evidence type="ECO:0000313" key="13">
    <source>
        <dbReference type="EMBL" id="KAF1839949.1"/>
    </source>
</evidence>
<keyword evidence="6 12" id="KW-0812">Transmembrane</keyword>
<dbReference type="GeneID" id="63848680"/>
<evidence type="ECO:0000256" key="12">
    <source>
        <dbReference type="RuleBase" id="RU363075"/>
    </source>
</evidence>
<comment type="catalytic activity">
    <reaction evidence="11">
        <text>an alpha-D-Man-(1-&gt;2)-alpha-D-Man-(1-&gt;2)-alpha-D-Man-(1-&gt;3)-[alpha-D-Man-(1-&gt;2)-alpha-D-Man-(1-&gt;3)-alpha-D-Man-(1-&gt;6)]-beta-D-Man-(1-&gt;4)-beta-D-GlcNAc-(1-&gt;4)-alpha-D-GlcNAc-diphospho-di-trans,poly-cis-dolichol + a di-trans,poly-cis-dolichyl beta-D-mannosyl phosphate = an alpha-D-Man-(1-&gt;2)-alpha-D-Man-(1-&gt;2)-alpha-D-Man-(1-&gt;3)-[alpha-D-Man-(1-&gt;2)-alpha-D-Man-(1-&gt;3)-[alpha-D-Man-(1-&gt;6)]-alpha-D-Man-(1-&gt;6)]-beta-D-Man-(1-&gt;4)-beta-D-GlcNAc-(1-&gt;4)-alpha-D-GlcNAc-diphospho-di-trans,poly-cis-dolichol + a di-trans,poly-cis-dolichyl phosphate + H(+)</text>
        <dbReference type="Rhea" id="RHEA:29535"/>
        <dbReference type="Rhea" id="RHEA-COMP:19498"/>
        <dbReference type="Rhea" id="RHEA-COMP:19501"/>
        <dbReference type="Rhea" id="RHEA-COMP:19518"/>
        <dbReference type="Rhea" id="RHEA-COMP:19519"/>
        <dbReference type="ChEBI" id="CHEBI:15378"/>
        <dbReference type="ChEBI" id="CHEBI:57683"/>
        <dbReference type="ChEBI" id="CHEBI:58211"/>
        <dbReference type="ChEBI" id="CHEBI:132517"/>
        <dbReference type="ChEBI" id="CHEBI:132519"/>
        <dbReference type="EC" id="2.4.1.260"/>
    </reaction>
    <physiologicalReaction direction="left-to-right" evidence="11">
        <dbReference type="Rhea" id="RHEA:29536"/>
    </physiologicalReaction>
</comment>
<comment type="similarity">
    <text evidence="3 12">Belongs to the glycosyltransferase 22 family.</text>
</comment>
<feature type="transmembrane region" description="Helical" evidence="12">
    <location>
        <begin position="332"/>
        <end position="352"/>
    </location>
</feature>
<reference evidence="13" key="1">
    <citation type="submission" date="2020-01" db="EMBL/GenBank/DDBJ databases">
        <authorList>
            <consortium name="DOE Joint Genome Institute"/>
            <person name="Haridas S."/>
            <person name="Albert R."/>
            <person name="Binder M."/>
            <person name="Bloem J."/>
            <person name="Labutti K."/>
            <person name="Salamov A."/>
            <person name="Andreopoulos B."/>
            <person name="Baker S.E."/>
            <person name="Barry K."/>
            <person name="Bills G."/>
            <person name="Bluhm B.H."/>
            <person name="Cannon C."/>
            <person name="Castanera R."/>
            <person name="Culley D.E."/>
            <person name="Daum C."/>
            <person name="Ezra D."/>
            <person name="Gonzalez J.B."/>
            <person name="Henrissat B."/>
            <person name="Kuo A."/>
            <person name="Liang C."/>
            <person name="Lipzen A."/>
            <person name="Lutzoni F."/>
            <person name="Magnuson J."/>
            <person name="Mondo S."/>
            <person name="Nolan M."/>
            <person name="Ohm R."/>
            <person name="Pangilinan J."/>
            <person name="Park H.-J."/>
            <person name="Ramirez L."/>
            <person name="Alfaro M."/>
            <person name="Sun H."/>
            <person name="Tritt A."/>
            <person name="Yoshinaga Y."/>
            <person name="Zwiers L.-H."/>
            <person name="Turgeon B.G."/>
            <person name="Goodwin S.B."/>
            <person name="Spatafora J.W."/>
            <person name="Crous P.W."/>
            <person name="Grigoriev I.V."/>
        </authorList>
    </citation>
    <scope>NUCLEOTIDE SEQUENCE</scope>
    <source>
        <strain evidence="13">CBS 394.84</strain>
    </source>
</reference>
<feature type="transmembrane region" description="Helical" evidence="12">
    <location>
        <begin position="284"/>
        <end position="302"/>
    </location>
</feature>
<feature type="transmembrane region" description="Helical" evidence="12">
    <location>
        <begin position="6"/>
        <end position="25"/>
    </location>
</feature>
<dbReference type="GO" id="GO:0052917">
    <property type="term" value="F:dol-P-Man:Man(7)GlcNAc(2)-PP-Dol alpha-1,6-mannosyltransferase activity"/>
    <property type="evidence" value="ECO:0007669"/>
    <property type="project" value="UniProtKB-EC"/>
</dbReference>
<evidence type="ECO:0000256" key="4">
    <source>
        <dbReference type="ARBA" id="ARBA00022676"/>
    </source>
</evidence>
<feature type="transmembrane region" description="Helical" evidence="12">
    <location>
        <begin position="150"/>
        <end position="170"/>
    </location>
</feature>
<evidence type="ECO:0000256" key="3">
    <source>
        <dbReference type="ARBA" id="ARBA00007063"/>
    </source>
</evidence>
<comment type="caution">
    <text evidence="13">The sequence shown here is derived from an EMBL/GenBank/DDBJ whole genome shotgun (WGS) entry which is preliminary data.</text>
</comment>
<dbReference type="GO" id="GO:0006487">
    <property type="term" value="P:protein N-linked glycosylation"/>
    <property type="evidence" value="ECO:0007669"/>
    <property type="project" value="TreeGrafter"/>
</dbReference>
<keyword evidence="5" id="KW-0808">Transferase</keyword>
<evidence type="ECO:0000256" key="7">
    <source>
        <dbReference type="ARBA" id="ARBA00022824"/>
    </source>
</evidence>
<keyword evidence="14" id="KW-1185">Reference proteome</keyword>
<evidence type="ECO:0000256" key="6">
    <source>
        <dbReference type="ARBA" id="ARBA00022692"/>
    </source>
</evidence>
<keyword evidence="9 12" id="KW-0472">Membrane</keyword>
<name>A0A9P4G741_9PLEO</name>
<dbReference type="InterPro" id="IPR005599">
    <property type="entry name" value="GPI_mannosylTrfase"/>
</dbReference>
<feature type="transmembrane region" description="Helical" evidence="12">
    <location>
        <begin position="182"/>
        <end position="210"/>
    </location>
</feature>
<dbReference type="Pfam" id="PF03901">
    <property type="entry name" value="Glyco_transf_22"/>
    <property type="match status" value="1"/>
</dbReference>